<proteinExistence type="predicted"/>
<dbReference type="Proteomes" id="UP000053424">
    <property type="component" value="Unassembled WGS sequence"/>
</dbReference>
<dbReference type="SUPFAM" id="SSF52047">
    <property type="entry name" value="RNI-like"/>
    <property type="match status" value="1"/>
</dbReference>
<dbReference type="Gene3D" id="3.80.10.10">
    <property type="entry name" value="Ribonuclease Inhibitor"/>
    <property type="match status" value="1"/>
</dbReference>
<evidence type="ECO:0000313" key="1">
    <source>
        <dbReference type="EMBL" id="KIM49915.1"/>
    </source>
</evidence>
<protein>
    <recommendedName>
        <fullName evidence="3">F-box domain-containing protein</fullName>
    </recommendedName>
</protein>
<keyword evidence="2" id="KW-1185">Reference proteome</keyword>
<organism evidence="1 2">
    <name type="scientific">Hebeloma cylindrosporum</name>
    <dbReference type="NCBI Taxonomy" id="76867"/>
    <lineage>
        <taxon>Eukaryota</taxon>
        <taxon>Fungi</taxon>
        <taxon>Dikarya</taxon>
        <taxon>Basidiomycota</taxon>
        <taxon>Agaricomycotina</taxon>
        <taxon>Agaricomycetes</taxon>
        <taxon>Agaricomycetidae</taxon>
        <taxon>Agaricales</taxon>
        <taxon>Agaricineae</taxon>
        <taxon>Hymenogastraceae</taxon>
        <taxon>Hebeloma</taxon>
    </lineage>
</organism>
<dbReference type="AlphaFoldDB" id="A0A0C3CMJ3"/>
<evidence type="ECO:0000313" key="2">
    <source>
        <dbReference type="Proteomes" id="UP000053424"/>
    </source>
</evidence>
<gene>
    <name evidence="1" type="ORF">M413DRAFT_439045</name>
</gene>
<dbReference type="EMBL" id="KN831768">
    <property type="protein sequence ID" value="KIM49915.1"/>
    <property type="molecule type" value="Genomic_DNA"/>
</dbReference>
<dbReference type="OrthoDB" id="2932129at2759"/>
<name>A0A0C3CMJ3_HEBCY</name>
<dbReference type="InterPro" id="IPR032675">
    <property type="entry name" value="LRR_dom_sf"/>
</dbReference>
<evidence type="ECO:0008006" key="3">
    <source>
        <dbReference type="Google" id="ProtNLM"/>
    </source>
</evidence>
<reference evidence="1 2" key="1">
    <citation type="submission" date="2014-04" db="EMBL/GenBank/DDBJ databases">
        <authorList>
            <consortium name="DOE Joint Genome Institute"/>
            <person name="Kuo A."/>
            <person name="Gay G."/>
            <person name="Dore J."/>
            <person name="Kohler A."/>
            <person name="Nagy L.G."/>
            <person name="Floudas D."/>
            <person name="Copeland A."/>
            <person name="Barry K.W."/>
            <person name="Cichocki N."/>
            <person name="Veneault-Fourrey C."/>
            <person name="LaButti K."/>
            <person name="Lindquist E.A."/>
            <person name="Lipzen A."/>
            <person name="Lundell T."/>
            <person name="Morin E."/>
            <person name="Murat C."/>
            <person name="Sun H."/>
            <person name="Tunlid A."/>
            <person name="Henrissat B."/>
            <person name="Grigoriev I.V."/>
            <person name="Hibbett D.S."/>
            <person name="Martin F."/>
            <person name="Nordberg H.P."/>
            <person name="Cantor M.N."/>
            <person name="Hua S.X."/>
        </authorList>
    </citation>
    <scope>NUCLEOTIDE SEQUENCE [LARGE SCALE GENOMIC DNA]</scope>
    <source>
        <strain evidence="2">h7</strain>
    </source>
</reference>
<accession>A0A0C3CMJ3</accession>
<reference evidence="2" key="2">
    <citation type="submission" date="2015-01" db="EMBL/GenBank/DDBJ databases">
        <title>Evolutionary Origins and Diversification of the Mycorrhizal Mutualists.</title>
        <authorList>
            <consortium name="DOE Joint Genome Institute"/>
            <consortium name="Mycorrhizal Genomics Consortium"/>
            <person name="Kohler A."/>
            <person name="Kuo A."/>
            <person name="Nagy L.G."/>
            <person name="Floudas D."/>
            <person name="Copeland A."/>
            <person name="Barry K.W."/>
            <person name="Cichocki N."/>
            <person name="Veneault-Fourrey C."/>
            <person name="LaButti K."/>
            <person name="Lindquist E.A."/>
            <person name="Lipzen A."/>
            <person name="Lundell T."/>
            <person name="Morin E."/>
            <person name="Murat C."/>
            <person name="Riley R."/>
            <person name="Ohm R."/>
            <person name="Sun H."/>
            <person name="Tunlid A."/>
            <person name="Henrissat B."/>
            <person name="Grigoriev I.V."/>
            <person name="Hibbett D.S."/>
            <person name="Martin F."/>
        </authorList>
    </citation>
    <scope>NUCLEOTIDE SEQUENCE [LARGE SCALE GENOMIC DNA]</scope>
    <source>
        <strain evidence="2">h7</strain>
    </source>
</reference>
<sequence length="415" mass="46418">MSVTLPSELIDAIIDQVALLDTTTLHSCALTSRAFVFPSQKHIFHTIDLDVRRPRAVHYLRFHRLLQSKPHLGAHVRRLRLVDDSKEDFAHGFSWMTHPRTPISRTLGFLSNLRSFELSFNSTGEKWSAVPEETRVGFGRVFAMESVREVALECVSGFPVALLSSLARLKYLALSNVTIDSDEGSERMDVSNSVTLEGLYLRGVSPEIIKILAKALSAPDTPPTLRKLALTPTFEEGFAEAVAKLIVTCGSHLTSFAWLPSIHFPSYIGPINISSLHSLRSLHFIVSFRKLSSQKPFAPTLALLLQISNRPNLIERITVECHCIMPRRGEGEKKLAKTWRPLDTVLSAEEGAIFRNLKEVEIVLSVNTILPTEIHRVVTNRGELLPRVEARGVVLTVRVDSCSQDSGFLERLREM</sequence>
<dbReference type="HOGENOM" id="CLU_662320_0_0_1"/>